<dbReference type="GeneID" id="94825169"/>
<dbReference type="InterPro" id="IPR019801">
    <property type="entry name" value="Glyco_hydro_35_CS"/>
</dbReference>
<evidence type="ECO:0000256" key="6">
    <source>
        <dbReference type="PIRSR" id="PIRSR006336-1"/>
    </source>
</evidence>
<evidence type="ECO:0000256" key="1">
    <source>
        <dbReference type="ARBA" id="ARBA00009809"/>
    </source>
</evidence>
<dbReference type="InterPro" id="IPR048912">
    <property type="entry name" value="BetaGal1-like_ABD1"/>
</dbReference>
<dbReference type="InterPro" id="IPR026283">
    <property type="entry name" value="B-gal_1-like"/>
</dbReference>
<dbReference type="Pfam" id="PF01301">
    <property type="entry name" value="Glyco_hydro_35"/>
    <property type="match status" value="1"/>
</dbReference>
<dbReference type="InterPro" id="IPR008979">
    <property type="entry name" value="Galactose-bd-like_sf"/>
</dbReference>
<dbReference type="PIRSF" id="PIRSF006336">
    <property type="entry name" value="B-gal"/>
    <property type="match status" value="1"/>
</dbReference>
<feature type="active site" description="Proton donor" evidence="6">
    <location>
        <position position="190"/>
    </location>
</feature>
<protein>
    <recommendedName>
        <fullName evidence="7">Beta-galactosidase</fullName>
        <ecNumber evidence="7">3.2.1.23</ecNumber>
    </recommendedName>
</protein>
<dbReference type="OrthoDB" id="1657402at2759"/>
<feature type="chain" id="PRO_5009630171" description="Beta-galactosidase" evidence="9">
    <location>
        <begin position="17"/>
        <end position="633"/>
    </location>
</feature>
<dbReference type="Gene3D" id="3.20.20.80">
    <property type="entry name" value="Glycosidases"/>
    <property type="match status" value="1"/>
</dbReference>
<evidence type="ECO:0000256" key="8">
    <source>
        <dbReference type="RuleBase" id="RU003679"/>
    </source>
</evidence>
<dbReference type="Pfam" id="PF21317">
    <property type="entry name" value="BetaGal_ABD_1"/>
    <property type="match status" value="1"/>
</dbReference>
<feature type="signal peptide" evidence="9">
    <location>
        <begin position="1"/>
        <end position="16"/>
    </location>
</feature>
<dbReference type="RefSeq" id="XP_068350066.1">
    <property type="nucleotide sequence ID" value="XM_068490465.1"/>
</dbReference>
<dbReference type="GO" id="GO:0005975">
    <property type="term" value="P:carbohydrate metabolic process"/>
    <property type="evidence" value="ECO:0007669"/>
    <property type="project" value="InterPro"/>
</dbReference>
<dbReference type="InterPro" id="IPR031330">
    <property type="entry name" value="Gly_Hdrlase_35_cat"/>
</dbReference>
<sequence length="633" mass="72779">MSFLVVFSLLIKISLSITHSNANISNKGNSNQRSFRIYGDEFEMDGKPFRYVSGSFHYFRTDADKWEDIILKMKNCGLNAIQTYVAWNLHEPTKGHFNFTGNADIVRFVELVQKHGMYLILRPGPFICAEWEFGGFPYWLLQDKSISLLRSSDKSYMNHVRDYFGVLFDKLRPYMYHNGGPIIMVQIENEYGYHGICDHEYLKQLVYFTKEKLGDETFLFTVDPPSQSTLECGSVKDLAYVTVDFGTGDPQPHFELMRSINGFGPYVNTEFYPGWLDHWEEAHHYVDTDAVTSSLDRMLELGGNVNFYMFIGGTNFNFYNGANGDSSYYQADPTSYDYDAPLSEPGDMTFKYQKVKETIEKYQIKNSKEAEKFHLQKGFSKKTNIDVKNTTKKAYGKVTFTEGASLFDLLPYVTQRELYSMDVMSFEDLDVDYGFVMYETNVDENGQIWMPSVHDRANVFTNGRYVGTVKRNGEYGIDVETGKVSILVENMGRINFGQAFNEYKGLVGGVEFNSKPKHQWLMRGFNLSNINNIKQLINKKELPTKVPAFYKATFTVDQVADTFLNPKGFTKGVVFINGNNIGRYWTVGPQLTVYVPSYFLHEGDNELIIFEYESQSDTVGTMKFEDKPQIDIY</sequence>
<evidence type="ECO:0000259" key="10">
    <source>
        <dbReference type="Pfam" id="PF01301"/>
    </source>
</evidence>
<evidence type="ECO:0000256" key="4">
    <source>
        <dbReference type="ARBA" id="ARBA00023180"/>
    </source>
</evidence>
<dbReference type="Proteomes" id="UP000179807">
    <property type="component" value="Unassembled WGS sequence"/>
</dbReference>
<evidence type="ECO:0000313" key="13">
    <source>
        <dbReference type="EMBL" id="OHS96929.1"/>
    </source>
</evidence>
<feature type="domain" description="Beta-galactosidase galactose-binding" evidence="12">
    <location>
        <begin position="547"/>
        <end position="605"/>
    </location>
</feature>
<dbReference type="PRINTS" id="PR00742">
    <property type="entry name" value="GLHYDRLASE35"/>
</dbReference>
<evidence type="ECO:0000256" key="9">
    <source>
        <dbReference type="SAM" id="SignalP"/>
    </source>
</evidence>
<keyword evidence="2 9" id="KW-0732">Signal</keyword>
<dbReference type="Gene3D" id="2.60.120.260">
    <property type="entry name" value="Galactose-binding domain-like"/>
    <property type="match status" value="2"/>
</dbReference>
<evidence type="ECO:0000256" key="3">
    <source>
        <dbReference type="ARBA" id="ARBA00022801"/>
    </source>
</evidence>
<dbReference type="FunFam" id="3.20.20.80:FF:000017">
    <property type="entry name" value="Beta-galactosidase"/>
    <property type="match status" value="1"/>
</dbReference>
<dbReference type="InterPro" id="IPR017853">
    <property type="entry name" value="GH"/>
</dbReference>
<dbReference type="EMBL" id="MLAK01001148">
    <property type="protein sequence ID" value="OHS96929.1"/>
    <property type="molecule type" value="Genomic_DNA"/>
</dbReference>
<feature type="active site" description="Nucleophile" evidence="6">
    <location>
        <position position="270"/>
    </location>
</feature>
<evidence type="ECO:0000256" key="7">
    <source>
        <dbReference type="RuleBase" id="RU000675"/>
    </source>
</evidence>
<dbReference type="AlphaFoldDB" id="A0A1J4JE54"/>
<dbReference type="EC" id="3.2.1.23" evidence="7"/>
<dbReference type="PANTHER" id="PTHR23421">
    <property type="entry name" value="BETA-GALACTOSIDASE RELATED"/>
    <property type="match status" value="1"/>
</dbReference>
<reference evidence="13" key="1">
    <citation type="submission" date="2016-10" db="EMBL/GenBank/DDBJ databases">
        <authorList>
            <person name="Benchimol M."/>
            <person name="Almeida L.G."/>
            <person name="Vasconcelos A.T."/>
            <person name="Perreira-Neves A."/>
            <person name="Rosa I.A."/>
            <person name="Tasca T."/>
            <person name="Bogo M.R."/>
            <person name="de Souza W."/>
        </authorList>
    </citation>
    <scope>NUCLEOTIDE SEQUENCE [LARGE SCALE GENOMIC DNA]</scope>
    <source>
        <strain evidence="13">K</strain>
    </source>
</reference>
<keyword evidence="4" id="KW-0325">Glycoprotein</keyword>
<evidence type="ECO:0000256" key="5">
    <source>
        <dbReference type="ARBA" id="ARBA00023295"/>
    </source>
</evidence>
<keyword evidence="3 7" id="KW-0378">Hydrolase</keyword>
<dbReference type="VEuPathDB" id="TrichDB:TRFO_02055"/>
<dbReference type="InterPro" id="IPR001944">
    <property type="entry name" value="Glycoside_Hdrlase_35"/>
</dbReference>
<dbReference type="PROSITE" id="PS01182">
    <property type="entry name" value="GLYCOSYL_HYDROL_F35"/>
    <property type="match status" value="1"/>
</dbReference>
<comment type="caution">
    <text evidence="13">The sequence shown here is derived from an EMBL/GenBank/DDBJ whole genome shotgun (WGS) entry which is preliminary data.</text>
</comment>
<dbReference type="GO" id="GO:0004565">
    <property type="term" value="F:beta-galactosidase activity"/>
    <property type="evidence" value="ECO:0007669"/>
    <property type="project" value="UniProtKB-EC"/>
</dbReference>
<keyword evidence="14" id="KW-1185">Reference proteome</keyword>
<evidence type="ECO:0000259" key="11">
    <source>
        <dbReference type="Pfam" id="PF21317"/>
    </source>
</evidence>
<dbReference type="SUPFAM" id="SSF49785">
    <property type="entry name" value="Galactose-binding domain-like"/>
    <property type="match status" value="1"/>
</dbReference>
<evidence type="ECO:0000259" key="12">
    <source>
        <dbReference type="Pfam" id="PF21467"/>
    </source>
</evidence>
<organism evidence="13 14">
    <name type="scientific">Tritrichomonas foetus</name>
    <dbReference type="NCBI Taxonomy" id="1144522"/>
    <lineage>
        <taxon>Eukaryota</taxon>
        <taxon>Metamonada</taxon>
        <taxon>Parabasalia</taxon>
        <taxon>Tritrichomonadida</taxon>
        <taxon>Tritrichomonadidae</taxon>
        <taxon>Tritrichomonas</taxon>
    </lineage>
</organism>
<accession>A0A1J4JE54</accession>
<gene>
    <name evidence="13" type="primary">GLB1</name>
    <name evidence="13" type="ORF">TRFO_02055</name>
</gene>
<proteinExistence type="inferred from homology"/>
<comment type="catalytic activity">
    <reaction evidence="7">
        <text>Hydrolysis of terminal non-reducing beta-D-galactose residues in beta-D-galactosides.</text>
        <dbReference type="EC" id="3.2.1.23"/>
    </reaction>
</comment>
<evidence type="ECO:0000256" key="2">
    <source>
        <dbReference type="ARBA" id="ARBA00022729"/>
    </source>
</evidence>
<evidence type="ECO:0000313" key="14">
    <source>
        <dbReference type="Proteomes" id="UP000179807"/>
    </source>
</evidence>
<dbReference type="InterPro" id="IPR048913">
    <property type="entry name" value="BetaGal_gal-bd"/>
</dbReference>
<feature type="domain" description="Glycoside hydrolase 35 catalytic" evidence="10">
    <location>
        <begin position="42"/>
        <end position="361"/>
    </location>
</feature>
<dbReference type="SUPFAM" id="SSF51445">
    <property type="entry name" value="(Trans)glycosidases"/>
    <property type="match status" value="1"/>
</dbReference>
<name>A0A1J4JE54_9EUKA</name>
<dbReference type="Pfam" id="PF21467">
    <property type="entry name" value="BetaGal_gal-bd"/>
    <property type="match status" value="1"/>
</dbReference>
<comment type="similarity">
    <text evidence="1 8">Belongs to the glycosyl hydrolase 35 family.</text>
</comment>
<keyword evidence="5 7" id="KW-0326">Glycosidase</keyword>
<feature type="domain" description="Beta-galactosidase 1-like first all-beta" evidence="11">
    <location>
        <begin position="424"/>
        <end position="523"/>
    </location>
</feature>